<sequence>MLSRPGAFLVDLVPALRHLPGWMPGGGARAFAQPFRDELERMLDMGFDMVKERMAGGGEIEPCFLASQLEDQQHEDHLLKWAAVSIQVGGSDTTEATIEGFFLAMMLHPDAQAAARAEIDAVVGRDRLPALGDRADLPYVNALCLEVLRWHNASPTGVPHSAPADFVYEQRDGLGPVLIPKGAMVIPNVWKMMHDGERYPDPMTFRPERFLGAEAQADPRQVVFGYGRRSVPSIRSLMKWLTHTVSICPGQQLADSMLFLTCAAVLSTLTISPVLDDDGRPVMLTLGGTTQVVRWVSRRHPAITSHVELLSAVLSRLIVSFGQGMSGLEL</sequence>
<dbReference type="PRINTS" id="PR00463">
    <property type="entry name" value="EP450I"/>
</dbReference>
<evidence type="ECO:0000256" key="2">
    <source>
        <dbReference type="ARBA" id="ARBA00005179"/>
    </source>
</evidence>
<feature type="binding site" description="axial binding residue" evidence="9">
    <location>
        <position position="248"/>
    </location>
    <ligand>
        <name>heme</name>
        <dbReference type="ChEBI" id="CHEBI:30413"/>
    </ligand>
    <ligandPart>
        <name>Fe</name>
        <dbReference type="ChEBI" id="CHEBI:18248"/>
    </ligandPart>
</feature>
<evidence type="ECO:0000256" key="6">
    <source>
        <dbReference type="ARBA" id="ARBA00023002"/>
    </source>
</evidence>
<organism evidence="10 11">
    <name type="scientific">Mycena citricolor</name>
    <dbReference type="NCBI Taxonomy" id="2018698"/>
    <lineage>
        <taxon>Eukaryota</taxon>
        <taxon>Fungi</taxon>
        <taxon>Dikarya</taxon>
        <taxon>Basidiomycota</taxon>
        <taxon>Agaricomycotina</taxon>
        <taxon>Agaricomycetes</taxon>
        <taxon>Agaricomycetidae</taxon>
        <taxon>Agaricales</taxon>
        <taxon>Marasmiineae</taxon>
        <taxon>Mycenaceae</taxon>
        <taxon>Mycena</taxon>
    </lineage>
</organism>
<evidence type="ECO:0000256" key="9">
    <source>
        <dbReference type="PIRSR" id="PIRSR602401-1"/>
    </source>
</evidence>
<dbReference type="InterPro" id="IPR001128">
    <property type="entry name" value="Cyt_P450"/>
</dbReference>
<dbReference type="InterPro" id="IPR002401">
    <property type="entry name" value="Cyt_P450_E_grp-I"/>
</dbReference>
<protein>
    <recommendedName>
        <fullName evidence="12">Cytochrome P450</fullName>
    </recommendedName>
</protein>
<accession>A0AAD2HUT8</accession>
<comment type="caution">
    <text evidence="10">The sequence shown here is derived from an EMBL/GenBank/DDBJ whole genome shotgun (WGS) entry which is preliminary data.</text>
</comment>
<dbReference type="Pfam" id="PF00067">
    <property type="entry name" value="p450"/>
    <property type="match status" value="1"/>
</dbReference>
<keyword evidence="6" id="KW-0560">Oxidoreductase</keyword>
<dbReference type="SUPFAM" id="SSF48264">
    <property type="entry name" value="Cytochrome P450"/>
    <property type="match status" value="1"/>
</dbReference>
<comment type="similarity">
    <text evidence="3">Belongs to the cytochrome P450 family.</text>
</comment>
<evidence type="ECO:0000313" key="10">
    <source>
        <dbReference type="EMBL" id="CAK5282546.1"/>
    </source>
</evidence>
<proteinExistence type="inferred from homology"/>
<comment type="cofactor">
    <cofactor evidence="1 9">
        <name>heme</name>
        <dbReference type="ChEBI" id="CHEBI:30413"/>
    </cofactor>
</comment>
<keyword evidence="4 9" id="KW-0349">Heme</keyword>
<dbReference type="Proteomes" id="UP001295794">
    <property type="component" value="Unassembled WGS sequence"/>
</dbReference>
<evidence type="ECO:0008006" key="12">
    <source>
        <dbReference type="Google" id="ProtNLM"/>
    </source>
</evidence>
<dbReference type="InterPro" id="IPR036396">
    <property type="entry name" value="Cyt_P450_sf"/>
</dbReference>
<evidence type="ECO:0000256" key="5">
    <source>
        <dbReference type="ARBA" id="ARBA00022723"/>
    </source>
</evidence>
<evidence type="ECO:0000256" key="3">
    <source>
        <dbReference type="ARBA" id="ARBA00010617"/>
    </source>
</evidence>
<dbReference type="GO" id="GO:0020037">
    <property type="term" value="F:heme binding"/>
    <property type="evidence" value="ECO:0007669"/>
    <property type="project" value="InterPro"/>
</dbReference>
<dbReference type="GO" id="GO:0016705">
    <property type="term" value="F:oxidoreductase activity, acting on paired donors, with incorporation or reduction of molecular oxygen"/>
    <property type="evidence" value="ECO:0007669"/>
    <property type="project" value="InterPro"/>
</dbReference>
<keyword evidence="5 9" id="KW-0479">Metal-binding</keyword>
<gene>
    <name evidence="10" type="ORF">MYCIT1_LOCUS34369</name>
</gene>
<keyword evidence="11" id="KW-1185">Reference proteome</keyword>
<dbReference type="PANTHER" id="PTHR46300:SF7">
    <property type="entry name" value="P450, PUTATIVE (EUROFUNG)-RELATED"/>
    <property type="match status" value="1"/>
</dbReference>
<evidence type="ECO:0000256" key="8">
    <source>
        <dbReference type="ARBA" id="ARBA00023033"/>
    </source>
</evidence>
<reference evidence="10" key="1">
    <citation type="submission" date="2023-11" db="EMBL/GenBank/DDBJ databases">
        <authorList>
            <person name="De Vega J J."/>
            <person name="De Vega J J."/>
        </authorList>
    </citation>
    <scope>NUCLEOTIDE SEQUENCE</scope>
</reference>
<evidence type="ECO:0000256" key="7">
    <source>
        <dbReference type="ARBA" id="ARBA00023004"/>
    </source>
</evidence>
<evidence type="ECO:0000256" key="4">
    <source>
        <dbReference type="ARBA" id="ARBA00022617"/>
    </source>
</evidence>
<evidence type="ECO:0000313" key="11">
    <source>
        <dbReference type="Proteomes" id="UP001295794"/>
    </source>
</evidence>
<dbReference type="Gene3D" id="1.10.630.10">
    <property type="entry name" value="Cytochrome P450"/>
    <property type="match status" value="1"/>
</dbReference>
<evidence type="ECO:0000256" key="1">
    <source>
        <dbReference type="ARBA" id="ARBA00001971"/>
    </source>
</evidence>
<keyword evidence="7 9" id="KW-0408">Iron</keyword>
<dbReference type="EMBL" id="CAVNYO010000455">
    <property type="protein sequence ID" value="CAK5282546.1"/>
    <property type="molecule type" value="Genomic_DNA"/>
</dbReference>
<comment type="pathway">
    <text evidence="2">Secondary metabolite biosynthesis.</text>
</comment>
<name>A0AAD2HUT8_9AGAR</name>
<dbReference type="GO" id="GO:0004497">
    <property type="term" value="F:monooxygenase activity"/>
    <property type="evidence" value="ECO:0007669"/>
    <property type="project" value="UniProtKB-KW"/>
</dbReference>
<dbReference type="GO" id="GO:0005506">
    <property type="term" value="F:iron ion binding"/>
    <property type="evidence" value="ECO:0007669"/>
    <property type="project" value="InterPro"/>
</dbReference>
<dbReference type="PANTHER" id="PTHR46300">
    <property type="entry name" value="P450, PUTATIVE (EUROFUNG)-RELATED-RELATED"/>
    <property type="match status" value="1"/>
</dbReference>
<dbReference type="InterPro" id="IPR050364">
    <property type="entry name" value="Cytochrome_P450_fung"/>
</dbReference>
<keyword evidence="8" id="KW-0503">Monooxygenase</keyword>
<dbReference type="AlphaFoldDB" id="A0AAD2HUT8"/>